<gene>
    <name evidence="2" type="ORF">ACGTRS_33735</name>
</gene>
<proteinExistence type="predicted"/>
<protein>
    <submittedName>
        <fullName evidence="2">Uncharacterized protein</fullName>
    </submittedName>
</protein>
<dbReference type="Proteomes" id="UP001609186">
    <property type="component" value="Unassembled WGS sequence"/>
</dbReference>
<comment type="caution">
    <text evidence="2">The sequence shown here is derived from an EMBL/GenBank/DDBJ whole genome shotgun (WGS) entry which is preliminary data.</text>
</comment>
<evidence type="ECO:0000256" key="1">
    <source>
        <dbReference type="SAM" id="MobiDB-lite"/>
    </source>
</evidence>
<sequence>LIEALGGEGRTGLGQDLPASLQTPAAQNPTAAPAAPRAAASGRGALTGPALAPADTAPEEAPFYAGKRLRWRCFM</sequence>
<feature type="compositionally biased region" description="Gly residues" evidence="1">
    <location>
        <begin position="1"/>
        <end position="12"/>
    </location>
</feature>
<evidence type="ECO:0000313" key="3">
    <source>
        <dbReference type="Proteomes" id="UP001609186"/>
    </source>
</evidence>
<evidence type="ECO:0000313" key="2">
    <source>
        <dbReference type="EMBL" id="MFH5256199.1"/>
    </source>
</evidence>
<feature type="non-terminal residue" evidence="2">
    <location>
        <position position="1"/>
    </location>
</feature>
<feature type="region of interest" description="Disordered" evidence="1">
    <location>
        <begin position="1"/>
        <end position="58"/>
    </location>
</feature>
<organism evidence="2 3">
    <name type="scientific">Burkholderia semiarida</name>
    <dbReference type="NCBI Taxonomy" id="2843303"/>
    <lineage>
        <taxon>Bacteria</taxon>
        <taxon>Pseudomonadati</taxon>
        <taxon>Pseudomonadota</taxon>
        <taxon>Betaproteobacteria</taxon>
        <taxon>Burkholderiales</taxon>
        <taxon>Burkholderiaceae</taxon>
        <taxon>Burkholderia</taxon>
        <taxon>Burkholderia cepacia complex</taxon>
    </lineage>
</organism>
<dbReference type="EMBL" id="JBIMPM010000188">
    <property type="protein sequence ID" value="MFH5256199.1"/>
    <property type="molecule type" value="Genomic_DNA"/>
</dbReference>
<keyword evidence="3" id="KW-1185">Reference proteome</keyword>
<reference evidence="2 3" key="1">
    <citation type="submission" date="2024-10" db="EMBL/GenBank/DDBJ databases">
        <title>Burkholderia semiarida in Mexico.</title>
        <authorList>
            <person name="Estrada P."/>
        </authorList>
    </citation>
    <scope>NUCLEOTIDE SEQUENCE [LARGE SCALE GENOMIC DNA]</scope>
    <source>
        <strain evidence="2 3">CLM7-1</strain>
    </source>
</reference>
<accession>A0ABW7LGJ4</accession>
<name>A0ABW7LGJ4_9BURK</name>
<feature type="compositionally biased region" description="Low complexity" evidence="1">
    <location>
        <begin position="22"/>
        <end position="44"/>
    </location>
</feature>